<name>A0A1C1CID1_9EURO</name>
<dbReference type="InterPro" id="IPR050598">
    <property type="entry name" value="AminoAcid_Transporter"/>
</dbReference>
<dbReference type="GO" id="GO:0016020">
    <property type="term" value="C:membrane"/>
    <property type="evidence" value="ECO:0007669"/>
    <property type="project" value="UniProtKB-SubCell"/>
</dbReference>
<feature type="transmembrane region" description="Helical" evidence="6">
    <location>
        <begin position="42"/>
        <end position="63"/>
    </location>
</feature>
<feature type="transmembrane region" description="Helical" evidence="6">
    <location>
        <begin position="265"/>
        <end position="286"/>
    </location>
</feature>
<proteinExistence type="predicted"/>
<feature type="transmembrane region" description="Helical" evidence="6">
    <location>
        <begin position="75"/>
        <end position="96"/>
    </location>
</feature>
<keyword evidence="4 6" id="KW-0472">Membrane</keyword>
<reference evidence="8" key="1">
    <citation type="submission" date="2015-07" db="EMBL/GenBank/DDBJ databases">
        <authorList>
            <person name="Teixeira M.M."/>
            <person name="Souza R.C."/>
            <person name="Almeida L.G."/>
            <person name="Vicente V.A."/>
            <person name="de Hoog S."/>
            <person name="Bocca A.L."/>
            <person name="de Almeida S.R."/>
            <person name="Vasconcelos A.T."/>
            <person name="Felipe M.S."/>
        </authorList>
    </citation>
    <scope>NUCLEOTIDE SEQUENCE [LARGE SCALE GENOMIC DNA]</scope>
    <source>
        <strain evidence="8">KSF</strain>
    </source>
</reference>
<feature type="region of interest" description="Disordered" evidence="5">
    <location>
        <begin position="1"/>
        <end position="30"/>
    </location>
</feature>
<feature type="transmembrane region" description="Helical" evidence="6">
    <location>
        <begin position="298"/>
        <end position="321"/>
    </location>
</feature>
<feature type="transmembrane region" description="Helical" evidence="6">
    <location>
        <begin position="203"/>
        <end position="224"/>
    </location>
</feature>
<evidence type="ECO:0000313" key="7">
    <source>
        <dbReference type="EMBL" id="OCT48270.1"/>
    </source>
</evidence>
<dbReference type="Proteomes" id="UP000094526">
    <property type="component" value="Unassembled WGS sequence"/>
</dbReference>
<dbReference type="GO" id="GO:0015179">
    <property type="term" value="F:L-amino acid transmembrane transporter activity"/>
    <property type="evidence" value="ECO:0007669"/>
    <property type="project" value="TreeGrafter"/>
</dbReference>
<evidence type="ECO:0000256" key="6">
    <source>
        <dbReference type="SAM" id="Phobius"/>
    </source>
</evidence>
<feature type="transmembrane region" description="Helical" evidence="6">
    <location>
        <begin position="356"/>
        <end position="377"/>
    </location>
</feature>
<feature type="transmembrane region" description="Helical" evidence="6">
    <location>
        <begin position="138"/>
        <end position="157"/>
    </location>
</feature>
<gene>
    <name evidence="7" type="ORF">CLCR_03885</name>
</gene>
<dbReference type="STRING" id="86049.A0A1C1CID1"/>
<dbReference type="VEuPathDB" id="FungiDB:CLCR_03885"/>
<evidence type="ECO:0000256" key="1">
    <source>
        <dbReference type="ARBA" id="ARBA00004141"/>
    </source>
</evidence>
<dbReference type="Gene3D" id="1.20.1740.10">
    <property type="entry name" value="Amino acid/polyamine transporter I"/>
    <property type="match status" value="1"/>
</dbReference>
<evidence type="ECO:0000256" key="4">
    <source>
        <dbReference type="ARBA" id="ARBA00023136"/>
    </source>
</evidence>
<dbReference type="EMBL" id="LGRB01000012">
    <property type="protein sequence ID" value="OCT48270.1"/>
    <property type="molecule type" value="Genomic_DNA"/>
</dbReference>
<feature type="transmembrane region" description="Helical" evidence="6">
    <location>
        <begin position="465"/>
        <end position="492"/>
    </location>
</feature>
<dbReference type="eggNOG" id="KOG1287">
    <property type="taxonomic scope" value="Eukaryota"/>
</dbReference>
<keyword evidence="3 6" id="KW-1133">Transmembrane helix</keyword>
<protein>
    <submittedName>
        <fullName evidence="7">High-affinity methionine permease</fullName>
    </submittedName>
</protein>
<comment type="subcellular location">
    <subcellularLocation>
        <location evidence="1">Membrane</location>
        <topology evidence="1">Multi-pass membrane protein</topology>
    </subcellularLocation>
</comment>
<dbReference type="PANTHER" id="PTHR11785:SF382">
    <property type="entry name" value="LOW-AFFINITY METHIONINE PERMEASE"/>
    <property type="match status" value="1"/>
</dbReference>
<feature type="transmembrane region" description="Helical" evidence="6">
    <location>
        <begin position="177"/>
        <end position="196"/>
    </location>
</feature>
<feature type="compositionally biased region" description="Acidic residues" evidence="5">
    <location>
        <begin position="16"/>
        <end position="26"/>
    </location>
</feature>
<comment type="caution">
    <text evidence="7">The sequence shown here is derived from an EMBL/GenBank/DDBJ whole genome shotgun (WGS) entry which is preliminary data.</text>
</comment>
<evidence type="ECO:0000256" key="3">
    <source>
        <dbReference type="ARBA" id="ARBA00022989"/>
    </source>
</evidence>
<organism evidence="7 8">
    <name type="scientific">Cladophialophora carrionii</name>
    <dbReference type="NCBI Taxonomy" id="86049"/>
    <lineage>
        <taxon>Eukaryota</taxon>
        <taxon>Fungi</taxon>
        <taxon>Dikarya</taxon>
        <taxon>Ascomycota</taxon>
        <taxon>Pezizomycotina</taxon>
        <taxon>Eurotiomycetes</taxon>
        <taxon>Chaetothyriomycetidae</taxon>
        <taxon>Chaetothyriales</taxon>
        <taxon>Herpotrichiellaceae</taxon>
        <taxon>Cladophialophora</taxon>
    </lineage>
</organism>
<dbReference type="InterPro" id="IPR002293">
    <property type="entry name" value="AA/rel_permease1"/>
</dbReference>
<evidence type="ECO:0000256" key="2">
    <source>
        <dbReference type="ARBA" id="ARBA00022692"/>
    </source>
</evidence>
<sequence length="720" mass="77618">MDGPLQRRASQQSGWTDDESLFSENEDPNRIVTRSPQNRFKLGYLAVMGLVINRMIGTGIFMTPARVVQGTGSTGATLMFWFAGVIYAFSGVHVYIEYGLNVPRRTIGTTERGVPRSGGDLNYLKYVYQKPAYRPDTLLFIASLFGISFIILGNMAGNAISFGVRVLEASNVPVTNGAVRGIAVAVSVVAGFIHTFSRKGGILLSSVFALIKICMMLFIIVTAICYGRGTFPDLPNSNIDRDETLTQNLSPAHAFSESSSSANGYAQAFLAIIFAFGGFEQPNYVLGEISRPHRTYPIAMAASVSIVCVLYMAVNVSYMVVVPKDTQLQQGSSVAQSFFQLTYGALSPDDNTGARIFSAFLAISSLGNIIVMTYTAARVKQEIAKEGLLPWPKFFGQNKDLSFGRLLRWAQRTEALNKPFGSVLRLRWLAPEHHSERTPVGALLLHLLTCIVLLFATYGETPQNAYLLLTGIAAYVVNACFGSLLAAGILYLRFTKSRNWRLKATNIHPWLSVAAATVYLIGNLFPVITSWVKPEKSFASTTTTTTSLLPDSNSVVSAGTGEPTANPASPLAWFVVPTVGWAVLGFAALWWLGASFVVRRIERRTHTEFTIEKEYDYDEDPPGSGAYVQVHETVYLSWKGREILRDMTMHGHPGVGGGGGGGGGAGMTDVAGAYPGMGGGAGVSAGGFVGGASGGMNGMNGMNGFKGMNVHANDYYGRYS</sequence>
<feature type="transmembrane region" description="Helical" evidence="6">
    <location>
        <begin position="440"/>
        <end position="459"/>
    </location>
</feature>
<dbReference type="Pfam" id="PF13520">
    <property type="entry name" value="AA_permease_2"/>
    <property type="match status" value="1"/>
</dbReference>
<evidence type="ECO:0000256" key="5">
    <source>
        <dbReference type="SAM" id="MobiDB-lite"/>
    </source>
</evidence>
<evidence type="ECO:0000313" key="8">
    <source>
        <dbReference type="Proteomes" id="UP000094526"/>
    </source>
</evidence>
<feature type="transmembrane region" description="Helical" evidence="6">
    <location>
        <begin position="513"/>
        <end position="532"/>
    </location>
</feature>
<keyword evidence="8" id="KW-1185">Reference proteome</keyword>
<dbReference type="OrthoDB" id="5982228at2759"/>
<dbReference type="VEuPathDB" id="FungiDB:G647_08416"/>
<dbReference type="PANTHER" id="PTHR11785">
    <property type="entry name" value="AMINO ACID TRANSPORTER"/>
    <property type="match status" value="1"/>
</dbReference>
<keyword evidence="2 6" id="KW-0812">Transmembrane</keyword>
<feature type="transmembrane region" description="Helical" evidence="6">
    <location>
        <begin position="571"/>
        <end position="594"/>
    </location>
</feature>
<accession>A0A1C1CID1</accession>
<dbReference type="AlphaFoldDB" id="A0A1C1CID1"/>